<keyword evidence="4 5" id="KW-0472">Membrane</keyword>
<sequence>MSLTLDLRSWSPDTQIKKRVTLALAIPGLGLTMVLLALCGYAAWNPVSRRYLDRVSFRLLIYTQIAHVVYCVVFILGPGTLTADPGWGCGLLAFTTDTILMFSAGMFFCMALNLPLVLVHKVKGQKMEKYYVLGNTLLCLICNIAAYASGHLGWDAIDNICWYRTNAGDLLSWLIGTQIVWIMLSAVGEVAAFLIIVGYLVAYELETRCFLYDADSQSKNKADSSATPRRPGSTIRMFRNIILRVGLYPLVSCLFNLSTTTLILYLISHPELTELNWRIDVAILALCAGRPLIYGLLAATDPSFIRALRALRHPENGSETLASTQSRDLWRSAQCLSTVIDMPPEEADHGADSEFKRNVRASIDLVCQL</sequence>
<dbReference type="OrthoDB" id="3251871at2759"/>
<feature type="transmembrane region" description="Helical" evidence="5">
    <location>
        <begin position="56"/>
        <end position="79"/>
    </location>
</feature>
<feature type="transmembrane region" description="Helical" evidence="5">
    <location>
        <begin position="99"/>
        <end position="118"/>
    </location>
</feature>
<feature type="transmembrane region" description="Helical" evidence="5">
    <location>
        <begin position="20"/>
        <end position="44"/>
    </location>
</feature>
<evidence type="ECO:0000256" key="4">
    <source>
        <dbReference type="ARBA" id="ARBA00023136"/>
    </source>
</evidence>
<name>A0A8H6YQX1_9AGAR</name>
<feature type="transmembrane region" description="Helical" evidence="5">
    <location>
        <begin position="130"/>
        <end position="148"/>
    </location>
</feature>
<dbReference type="EMBL" id="JACAZI010000004">
    <property type="protein sequence ID" value="KAF7363166.1"/>
    <property type="molecule type" value="Genomic_DNA"/>
</dbReference>
<reference evidence="6" key="1">
    <citation type="submission" date="2020-05" db="EMBL/GenBank/DDBJ databases">
        <title>Mycena genomes resolve the evolution of fungal bioluminescence.</title>
        <authorList>
            <person name="Tsai I.J."/>
        </authorList>
    </citation>
    <scope>NUCLEOTIDE SEQUENCE</scope>
    <source>
        <strain evidence="6">CCC161011</strain>
    </source>
</reference>
<dbReference type="GO" id="GO:0004930">
    <property type="term" value="F:G protein-coupled receptor activity"/>
    <property type="evidence" value="ECO:0007669"/>
    <property type="project" value="TreeGrafter"/>
</dbReference>
<accession>A0A8H6YQX1</accession>
<gene>
    <name evidence="6" type="ORF">MVEN_00669100</name>
</gene>
<proteinExistence type="predicted"/>
<dbReference type="PANTHER" id="PTHR23112">
    <property type="entry name" value="G PROTEIN-COUPLED RECEPTOR 157-RELATED"/>
    <property type="match status" value="1"/>
</dbReference>
<comment type="caution">
    <text evidence="6">The sequence shown here is derived from an EMBL/GenBank/DDBJ whole genome shotgun (WGS) entry which is preliminary data.</text>
</comment>
<evidence type="ECO:0000256" key="1">
    <source>
        <dbReference type="ARBA" id="ARBA00004141"/>
    </source>
</evidence>
<comment type="subcellular location">
    <subcellularLocation>
        <location evidence="1">Membrane</location>
        <topology evidence="1">Multi-pass membrane protein</topology>
    </subcellularLocation>
</comment>
<feature type="transmembrane region" description="Helical" evidence="5">
    <location>
        <begin position="279"/>
        <end position="299"/>
    </location>
</feature>
<dbReference type="GO" id="GO:0007189">
    <property type="term" value="P:adenylate cyclase-activating G protein-coupled receptor signaling pathway"/>
    <property type="evidence" value="ECO:0007669"/>
    <property type="project" value="TreeGrafter"/>
</dbReference>
<dbReference type="Gene3D" id="1.20.1070.10">
    <property type="entry name" value="Rhodopsin 7-helix transmembrane proteins"/>
    <property type="match status" value="1"/>
</dbReference>
<evidence type="ECO:0008006" key="8">
    <source>
        <dbReference type="Google" id="ProtNLM"/>
    </source>
</evidence>
<dbReference type="AlphaFoldDB" id="A0A8H6YQX1"/>
<evidence type="ECO:0000313" key="6">
    <source>
        <dbReference type="EMBL" id="KAF7363166.1"/>
    </source>
</evidence>
<evidence type="ECO:0000313" key="7">
    <source>
        <dbReference type="Proteomes" id="UP000620124"/>
    </source>
</evidence>
<feature type="transmembrane region" description="Helical" evidence="5">
    <location>
        <begin position="245"/>
        <end position="267"/>
    </location>
</feature>
<dbReference type="GO" id="GO:0005886">
    <property type="term" value="C:plasma membrane"/>
    <property type="evidence" value="ECO:0007669"/>
    <property type="project" value="TreeGrafter"/>
</dbReference>
<organism evidence="6 7">
    <name type="scientific">Mycena venus</name>
    <dbReference type="NCBI Taxonomy" id="2733690"/>
    <lineage>
        <taxon>Eukaryota</taxon>
        <taxon>Fungi</taxon>
        <taxon>Dikarya</taxon>
        <taxon>Basidiomycota</taxon>
        <taxon>Agaricomycotina</taxon>
        <taxon>Agaricomycetes</taxon>
        <taxon>Agaricomycetidae</taxon>
        <taxon>Agaricales</taxon>
        <taxon>Marasmiineae</taxon>
        <taxon>Mycenaceae</taxon>
        <taxon>Mycena</taxon>
    </lineage>
</organism>
<protein>
    <recommendedName>
        <fullName evidence="8">G-protein coupled receptors family 2 profile 2 domain-containing protein</fullName>
    </recommendedName>
</protein>
<dbReference type="PANTHER" id="PTHR23112:SF0">
    <property type="entry name" value="TRANSMEMBRANE PROTEIN 116"/>
    <property type="match status" value="1"/>
</dbReference>
<keyword evidence="7" id="KW-1185">Reference proteome</keyword>
<evidence type="ECO:0000256" key="3">
    <source>
        <dbReference type="ARBA" id="ARBA00022989"/>
    </source>
</evidence>
<keyword evidence="2 5" id="KW-0812">Transmembrane</keyword>
<evidence type="ECO:0000256" key="5">
    <source>
        <dbReference type="SAM" id="Phobius"/>
    </source>
</evidence>
<feature type="transmembrane region" description="Helical" evidence="5">
    <location>
        <begin position="179"/>
        <end position="202"/>
    </location>
</feature>
<dbReference type="Proteomes" id="UP000620124">
    <property type="component" value="Unassembled WGS sequence"/>
</dbReference>
<keyword evidence="3 5" id="KW-1133">Transmembrane helix</keyword>
<evidence type="ECO:0000256" key="2">
    <source>
        <dbReference type="ARBA" id="ARBA00022692"/>
    </source>
</evidence>